<evidence type="ECO:0000313" key="1">
    <source>
        <dbReference type="Proteomes" id="UP000038040"/>
    </source>
</evidence>
<sequence>LDKEHTLLMSNQNPRSYNEISALATIHNEKKILYPRPMRREIKQRPCTFIIKIIGIVNVKYPTVNTRLNRLKENEQKYYLPEGTSSQTNEEVNKLEDCSKNYIPTMMPQTNAVTKKHEQKEGSLAKGRSLFDIGLQLSFILKELVQRLVLTETDEQELKLALFDIRNPK</sequence>
<name>A0A0N4UR33_DRAME</name>
<dbReference type="AlphaFoldDB" id="A0A0N4UR33"/>
<accession>A0A0N4UR33</accession>
<dbReference type="Proteomes" id="UP000038040">
    <property type="component" value="Unplaced"/>
</dbReference>
<organism evidence="1 2">
    <name type="scientific">Dracunculus medinensis</name>
    <name type="common">Guinea worm</name>
    <dbReference type="NCBI Taxonomy" id="318479"/>
    <lineage>
        <taxon>Eukaryota</taxon>
        <taxon>Metazoa</taxon>
        <taxon>Ecdysozoa</taxon>
        <taxon>Nematoda</taxon>
        <taxon>Chromadorea</taxon>
        <taxon>Rhabditida</taxon>
        <taxon>Spirurina</taxon>
        <taxon>Dracunculoidea</taxon>
        <taxon>Dracunculidae</taxon>
        <taxon>Dracunculus</taxon>
    </lineage>
</organism>
<protein>
    <submittedName>
        <fullName evidence="2">Reverse transcriptase domain-containing protein</fullName>
    </submittedName>
</protein>
<evidence type="ECO:0000313" key="2">
    <source>
        <dbReference type="WBParaSite" id="DME_0001050101-mRNA-1"/>
    </source>
</evidence>
<reference evidence="2" key="1">
    <citation type="submission" date="2017-02" db="UniProtKB">
        <authorList>
            <consortium name="WormBaseParasite"/>
        </authorList>
    </citation>
    <scope>IDENTIFICATION</scope>
</reference>
<dbReference type="WBParaSite" id="DME_0001050101-mRNA-1">
    <property type="protein sequence ID" value="DME_0001050101-mRNA-1"/>
    <property type="gene ID" value="DME_0001050101"/>
</dbReference>
<proteinExistence type="predicted"/>